<dbReference type="SUPFAM" id="SSF46785">
    <property type="entry name" value="Winged helix' DNA-binding domain"/>
    <property type="match status" value="1"/>
</dbReference>
<keyword evidence="5" id="KW-1185">Reference proteome</keyword>
<comment type="caution">
    <text evidence="3">The sequence shown here is derived from an EMBL/GenBank/DDBJ whole genome shotgun (WGS) entry which is preliminary data.</text>
</comment>
<keyword evidence="1" id="KW-1133">Transmembrane helix</keyword>
<feature type="transmembrane region" description="Helical" evidence="1">
    <location>
        <begin position="17"/>
        <end position="35"/>
    </location>
</feature>
<evidence type="ECO:0000259" key="2">
    <source>
        <dbReference type="Pfam" id="PF24034"/>
    </source>
</evidence>
<gene>
    <name evidence="4" type="ORF">OB955_15690</name>
    <name evidence="3" type="ORF">OB960_14945</name>
</gene>
<evidence type="ECO:0000256" key="1">
    <source>
        <dbReference type="SAM" id="Phobius"/>
    </source>
</evidence>
<organism evidence="3 6">
    <name type="scientific">Natronoglomus mannanivorans</name>
    <dbReference type="NCBI Taxonomy" id="2979990"/>
    <lineage>
        <taxon>Archaea</taxon>
        <taxon>Methanobacteriati</taxon>
        <taxon>Methanobacteriota</taxon>
        <taxon>Stenosarchaea group</taxon>
        <taxon>Halobacteria</taxon>
        <taxon>Halobacteriales</taxon>
        <taxon>Natrialbaceae</taxon>
        <taxon>Natronoglomus</taxon>
    </lineage>
</organism>
<dbReference type="Proteomes" id="UP001320972">
    <property type="component" value="Unassembled WGS sequence"/>
</dbReference>
<dbReference type="InterPro" id="IPR055767">
    <property type="entry name" value="DUF7343"/>
</dbReference>
<evidence type="ECO:0000313" key="5">
    <source>
        <dbReference type="Proteomes" id="UP001320972"/>
    </source>
</evidence>
<reference evidence="3 5" key="1">
    <citation type="submission" date="2022-09" db="EMBL/GenBank/DDBJ databases">
        <title>Enrichment on poylsaccharides allowed isolation of novel metabolic and taxonomic groups of Haloarchaea.</title>
        <authorList>
            <person name="Sorokin D.Y."/>
            <person name="Elcheninov A.G."/>
            <person name="Khizhniak T.V."/>
            <person name="Kolganova T.V."/>
            <person name="Kublanov I.V."/>
        </authorList>
    </citation>
    <scope>NUCLEOTIDE SEQUENCE</scope>
    <source>
        <strain evidence="4 5">AArc-m2/3/4</strain>
        <strain evidence="3">AArc-xg1-1</strain>
    </source>
</reference>
<sequence length="134" mass="14917">MVDERRTLLQTERQPQLAALIGIVALVLLGGTLAARNRLEDRTGIERARQSTSNEDFMTDRERVQELVTENGGRMKQAEIVDSVEWSKAKVSRLLADLESEDEITKLRLGRENLICLRGQEPPASQSPDGSGSE</sequence>
<feature type="domain" description="DUF7343" evidence="2">
    <location>
        <begin position="58"/>
        <end position="117"/>
    </location>
</feature>
<accession>A0AAP2YZZ9</accession>
<dbReference type="AlphaFoldDB" id="A0AAP2YZZ9"/>
<protein>
    <submittedName>
        <fullName evidence="3">Membrane-associated protein/domain-like protein</fullName>
    </submittedName>
</protein>
<proteinExistence type="predicted"/>
<evidence type="ECO:0000313" key="3">
    <source>
        <dbReference type="EMBL" id="MCU4742691.1"/>
    </source>
</evidence>
<evidence type="ECO:0000313" key="4">
    <source>
        <dbReference type="EMBL" id="MCU4974171.1"/>
    </source>
</evidence>
<dbReference type="Pfam" id="PF24034">
    <property type="entry name" value="DUF7343"/>
    <property type="match status" value="1"/>
</dbReference>
<evidence type="ECO:0000313" key="6">
    <source>
        <dbReference type="Proteomes" id="UP001321018"/>
    </source>
</evidence>
<dbReference type="InterPro" id="IPR036390">
    <property type="entry name" value="WH_DNA-bd_sf"/>
</dbReference>
<name>A0AAP2YZZ9_9EURY</name>
<keyword evidence="1" id="KW-0812">Transmembrane</keyword>
<dbReference type="Proteomes" id="UP001321018">
    <property type="component" value="Unassembled WGS sequence"/>
</dbReference>
<dbReference type="EMBL" id="JAOPKB010000010">
    <property type="protein sequence ID" value="MCU4974171.1"/>
    <property type="molecule type" value="Genomic_DNA"/>
</dbReference>
<dbReference type="EMBL" id="JAOPKA010000010">
    <property type="protein sequence ID" value="MCU4742691.1"/>
    <property type="molecule type" value="Genomic_DNA"/>
</dbReference>
<keyword evidence="1" id="KW-0472">Membrane</keyword>